<evidence type="ECO:0000313" key="7">
    <source>
        <dbReference type="Proteomes" id="UP000435243"/>
    </source>
</evidence>
<dbReference type="AlphaFoldDB" id="A0A844ZR87"/>
<dbReference type="EMBL" id="WTYY01000002">
    <property type="protein sequence ID" value="MXO88119.1"/>
    <property type="molecule type" value="Genomic_DNA"/>
</dbReference>
<dbReference type="InterPro" id="IPR005119">
    <property type="entry name" value="LysR_subst-bd"/>
</dbReference>
<evidence type="ECO:0000313" key="6">
    <source>
        <dbReference type="EMBL" id="MXO88119.1"/>
    </source>
</evidence>
<sequence length="333" mass="36925">MMSEDKGELAWRLDWNLVRTFLVIVQEGSITGAAQRLDLKQPTVSNALRRLEDTLGHRLIDRGPRKFAPTTHGEALFAQALDIFGSLDRLPLILGDIDEEVSGEVVLSMASHVVSPLVDATLADFQQHHPRARLAIRVRPSLDVIEDVLGKKCSLGICLVRERDADLEYTHLYTEHFGFFCGPAHPLFGKSDLTLADMREERSVSFDTDQLNDVLRPVAMLRARASFAGQPVGVSNNLEEVRRMVIAGMGIGPLPIHVVTRDVADGLLWRLPPYDDPPAVDVSVVRHPANRLSRAEQAFWTLLSKRIEETPRDQRTYGLDGRSLVASSVASSA</sequence>
<proteinExistence type="inferred from homology"/>
<dbReference type="SUPFAM" id="SSF53850">
    <property type="entry name" value="Periplasmic binding protein-like II"/>
    <property type="match status" value="1"/>
</dbReference>
<dbReference type="Gene3D" id="1.10.10.10">
    <property type="entry name" value="Winged helix-like DNA-binding domain superfamily/Winged helix DNA-binding domain"/>
    <property type="match status" value="1"/>
</dbReference>
<dbReference type="SUPFAM" id="SSF46785">
    <property type="entry name" value="Winged helix' DNA-binding domain"/>
    <property type="match status" value="1"/>
</dbReference>
<feature type="domain" description="HTH lysR-type" evidence="5">
    <location>
        <begin position="13"/>
        <end position="70"/>
    </location>
</feature>
<protein>
    <submittedName>
        <fullName evidence="6">LysR family transcriptional regulator</fullName>
    </submittedName>
</protein>
<evidence type="ECO:0000259" key="5">
    <source>
        <dbReference type="PROSITE" id="PS50931"/>
    </source>
</evidence>
<dbReference type="GO" id="GO:0000976">
    <property type="term" value="F:transcription cis-regulatory region binding"/>
    <property type="evidence" value="ECO:0007669"/>
    <property type="project" value="TreeGrafter"/>
</dbReference>
<dbReference type="Gene3D" id="3.40.190.290">
    <property type="match status" value="1"/>
</dbReference>
<evidence type="ECO:0000256" key="1">
    <source>
        <dbReference type="ARBA" id="ARBA00009437"/>
    </source>
</evidence>
<dbReference type="Pfam" id="PF03466">
    <property type="entry name" value="LysR_substrate"/>
    <property type="match status" value="1"/>
</dbReference>
<evidence type="ECO:0000256" key="4">
    <source>
        <dbReference type="ARBA" id="ARBA00023163"/>
    </source>
</evidence>
<keyword evidence="7" id="KW-1185">Reference proteome</keyword>
<keyword evidence="4" id="KW-0804">Transcription</keyword>
<comment type="similarity">
    <text evidence="1">Belongs to the LysR transcriptional regulatory family.</text>
</comment>
<dbReference type="Pfam" id="PF00126">
    <property type="entry name" value="HTH_1"/>
    <property type="match status" value="1"/>
</dbReference>
<evidence type="ECO:0000256" key="3">
    <source>
        <dbReference type="ARBA" id="ARBA00023125"/>
    </source>
</evidence>
<dbReference type="PRINTS" id="PR00039">
    <property type="entry name" value="HTHLYSR"/>
</dbReference>
<dbReference type="Proteomes" id="UP000435243">
    <property type="component" value="Unassembled WGS sequence"/>
</dbReference>
<dbReference type="PANTHER" id="PTHR30126">
    <property type="entry name" value="HTH-TYPE TRANSCRIPTIONAL REGULATOR"/>
    <property type="match status" value="1"/>
</dbReference>
<evidence type="ECO:0000256" key="2">
    <source>
        <dbReference type="ARBA" id="ARBA00023015"/>
    </source>
</evidence>
<dbReference type="InterPro" id="IPR036388">
    <property type="entry name" value="WH-like_DNA-bd_sf"/>
</dbReference>
<comment type="caution">
    <text evidence="6">The sequence shown here is derived from an EMBL/GenBank/DDBJ whole genome shotgun (WGS) entry which is preliminary data.</text>
</comment>
<accession>A0A844ZR87</accession>
<keyword evidence="2" id="KW-0805">Transcription regulation</keyword>
<dbReference type="PANTHER" id="PTHR30126:SF40">
    <property type="entry name" value="HTH-TYPE TRANSCRIPTIONAL REGULATOR GLTR"/>
    <property type="match status" value="1"/>
</dbReference>
<dbReference type="OrthoDB" id="7506954at2"/>
<organism evidence="6 7">
    <name type="scientific">Alteraurantiacibacter aestuarii</name>
    <dbReference type="NCBI Taxonomy" id="650004"/>
    <lineage>
        <taxon>Bacteria</taxon>
        <taxon>Pseudomonadati</taxon>
        <taxon>Pseudomonadota</taxon>
        <taxon>Alphaproteobacteria</taxon>
        <taxon>Sphingomonadales</taxon>
        <taxon>Erythrobacteraceae</taxon>
        <taxon>Alteraurantiacibacter</taxon>
    </lineage>
</organism>
<dbReference type="PROSITE" id="PS50931">
    <property type="entry name" value="HTH_LYSR"/>
    <property type="match status" value="1"/>
</dbReference>
<name>A0A844ZR87_9SPHN</name>
<keyword evidence="3" id="KW-0238">DNA-binding</keyword>
<gene>
    <name evidence="6" type="ORF">GRI32_05130</name>
</gene>
<dbReference type="InterPro" id="IPR000847">
    <property type="entry name" value="LysR_HTH_N"/>
</dbReference>
<dbReference type="CDD" id="cd05466">
    <property type="entry name" value="PBP2_LTTR_substrate"/>
    <property type="match status" value="1"/>
</dbReference>
<dbReference type="GO" id="GO:0003700">
    <property type="term" value="F:DNA-binding transcription factor activity"/>
    <property type="evidence" value="ECO:0007669"/>
    <property type="project" value="InterPro"/>
</dbReference>
<reference evidence="6 7" key="1">
    <citation type="submission" date="2019-12" db="EMBL/GenBank/DDBJ databases">
        <title>Genomic-based taxomic classification of the family Erythrobacteraceae.</title>
        <authorList>
            <person name="Xu L."/>
        </authorList>
    </citation>
    <scope>NUCLEOTIDE SEQUENCE [LARGE SCALE GENOMIC DNA]</scope>
    <source>
        <strain evidence="6 7">JCM 16339</strain>
    </source>
</reference>
<dbReference type="InterPro" id="IPR036390">
    <property type="entry name" value="WH_DNA-bd_sf"/>
</dbReference>